<feature type="domain" description="Glycosyl transferase family 28 C-terminal" evidence="1">
    <location>
        <begin position="1"/>
        <end position="136"/>
    </location>
</feature>
<dbReference type="Pfam" id="PF04101">
    <property type="entry name" value="Glyco_tran_28_C"/>
    <property type="match status" value="1"/>
</dbReference>
<dbReference type="GO" id="GO:0016758">
    <property type="term" value="F:hexosyltransferase activity"/>
    <property type="evidence" value="ECO:0007669"/>
    <property type="project" value="InterPro"/>
</dbReference>
<dbReference type="Gene3D" id="3.40.50.2000">
    <property type="entry name" value="Glycogen Phosphorylase B"/>
    <property type="match status" value="1"/>
</dbReference>
<name>A0A1I3WGR1_9RHOB</name>
<evidence type="ECO:0000259" key="1">
    <source>
        <dbReference type="Pfam" id="PF04101"/>
    </source>
</evidence>
<proteinExistence type="predicted"/>
<reference evidence="2 3" key="1">
    <citation type="submission" date="2016-10" db="EMBL/GenBank/DDBJ databases">
        <authorList>
            <person name="de Groot N.N."/>
        </authorList>
    </citation>
    <scope>NUCLEOTIDE SEQUENCE [LARGE SCALE GENOMIC DNA]</scope>
    <source>
        <strain evidence="2 3">CGMCC 1.8891</strain>
    </source>
</reference>
<gene>
    <name evidence="2" type="ORF">SAMN04488138_12514</name>
</gene>
<evidence type="ECO:0000313" key="2">
    <source>
        <dbReference type="EMBL" id="SFK06748.1"/>
    </source>
</evidence>
<dbReference type="STRING" id="576117.SAMN04488138_12514"/>
<evidence type="ECO:0000313" key="3">
    <source>
        <dbReference type="Proteomes" id="UP000183299"/>
    </source>
</evidence>
<keyword evidence="3" id="KW-1185">Reference proteome</keyword>
<dbReference type="Proteomes" id="UP000183299">
    <property type="component" value="Unassembled WGS sequence"/>
</dbReference>
<organism evidence="2 3">
    <name type="scientific">Celeribacter halophilus</name>
    <dbReference type="NCBI Taxonomy" id="576117"/>
    <lineage>
        <taxon>Bacteria</taxon>
        <taxon>Pseudomonadati</taxon>
        <taxon>Pseudomonadota</taxon>
        <taxon>Alphaproteobacteria</taxon>
        <taxon>Rhodobacterales</taxon>
        <taxon>Roseobacteraceae</taxon>
        <taxon>Celeribacter</taxon>
    </lineage>
</organism>
<dbReference type="InterPro" id="IPR007235">
    <property type="entry name" value="Glyco_trans_28_C"/>
</dbReference>
<dbReference type="AlphaFoldDB" id="A0A1I3WGR1"/>
<accession>A0A1I3WGR1</accession>
<protein>
    <submittedName>
        <fullName evidence="2">UDP-N-acetylglucosamine transferase subunit ALG13</fullName>
    </submittedName>
</protein>
<dbReference type="GeneID" id="98666052"/>
<sequence>MIFVTLGTQLPFDRLVSMMDNIAQDVGEEIFGQIGHGKYQPVHFPCVPTLSQKDFTQKVQCARVIVGHAGIGTLLSAQKMGKPVAIVARRSHLGEHRNDHQLATVSQLGRISGVYVCETGADLKAILTREELEPMSSGISQNRADLIARLRREVDHFVTPC</sequence>
<dbReference type="EMBL" id="FORY01000025">
    <property type="protein sequence ID" value="SFK06748.1"/>
    <property type="molecule type" value="Genomic_DNA"/>
</dbReference>
<dbReference type="RefSeq" id="WP_074914517.1">
    <property type="nucleotide sequence ID" value="NZ_FORY01000025.1"/>
</dbReference>
<dbReference type="OrthoDB" id="7186565at2"/>
<keyword evidence="2" id="KW-0808">Transferase</keyword>